<dbReference type="InterPro" id="IPR003961">
    <property type="entry name" value="FN3_dom"/>
</dbReference>
<gene>
    <name evidence="4" type="ORF">A2647_03320</name>
</gene>
<accession>A0A1F6V9I6</accession>
<dbReference type="SUPFAM" id="SSF49265">
    <property type="entry name" value="Fibronectin type III"/>
    <property type="match status" value="1"/>
</dbReference>
<dbReference type="EMBL" id="MFTP01000003">
    <property type="protein sequence ID" value="OGI66176.1"/>
    <property type="molecule type" value="Genomic_DNA"/>
</dbReference>
<dbReference type="Gene3D" id="2.60.40.10">
    <property type="entry name" value="Immunoglobulins"/>
    <property type="match status" value="1"/>
</dbReference>
<evidence type="ECO:0000256" key="2">
    <source>
        <dbReference type="SAM" id="Phobius"/>
    </source>
</evidence>
<dbReference type="InterPro" id="IPR013783">
    <property type="entry name" value="Ig-like_fold"/>
</dbReference>
<dbReference type="AlphaFoldDB" id="A0A1F6V9I6"/>
<evidence type="ECO:0000256" key="1">
    <source>
        <dbReference type="SAM" id="MobiDB-lite"/>
    </source>
</evidence>
<dbReference type="Proteomes" id="UP000177370">
    <property type="component" value="Unassembled WGS sequence"/>
</dbReference>
<reference evidence="4 5" key="1">
    <citation type="journal article" date="2016" name="Nat. Commun.">
        <title>Thousands of microbial genomes shed light on interconnected biogeochemical processes in an aquifer system.</title>
        <authorList>
            <person name="Anantharaman K."/>
            <person name="Brown C.T."/>
            <person name="Hug L.A."/>
            <person name="Sharon I."/>
            <person name="Castelle C.J."/>
            <person name="Probst A.J."/>
            <person name="Thomas B.C."/>
            <person name="Singh A."/>
            <person name="Wilkins M.J."/>
            <person name="Karaoz U."/>
            <person name="Brodie E.L."/>
            <person name="Williams K.H."/>
            <person name="Hubbard S.S."/>
            <person name="Banfield J.F."/>
        </authorList>
    </citation>
    <scope>NUCLEOTIDE SEQUENCE [LARGE SCALE GENOMIC DNA]</scope>
</reference>
<dbReference type="CDD" id="cd00063">
    <property type="entry name" value="FN3"/>
    <property type="match status" value="1"/>
</dbReference>
<protein>
    <recommendedName>
        <fullName evidence="3">Fibronectin type-III domain-containing protein</fullName>
    </recommendedName>
</protein>
<feature type="transmembrane region" description="Helical" evidence="2">
    <location>
        <begin position="314"/>
        <end position="335"/>
    </location>
</feature>
<feature type="domain" description="Fibronectin type-III" evidence="3">
    <location>
        <begin position="51"/>
        <end position="120"/>
    </location>
</feature>
<feature type="region of interest" description="Disordered" evidence="1">
    <location>
        <begin position="278"/>
        <end position="297"/>
    </location>
</feature>
<name>A0A1F6V9I6_9BACT</name>
<organism evidence="4 5">
    <name type="scientific">Candidatus Nomurabacteria bacterium RIFCSPHIGHO2_01_FULL_40_24b</name>
    <dbReference type="NCBI Taxonomy" id="1801739"/>
    <lineage>
        <taxon>Bacteria</taxon>
        <taxon>Candidatus Nomuraibacteriota</taxon>
    </lineage>
</organism>
<sequence>MVSKLIKSAGNFFISAMLFMTFLGVLSFPIVAKAADEPDTTTRSATNVTDESAVLNGRVDGNGAYTYAWFEWGRDRDLDDSTFDVVIGSGTKNFDIRITGLRENTTYYFRAIAENDEGIDRGSILSFRTDRYSNFYYDEDDYYYSNNDGRITSDDLTAITDGATEVGNTSAQLNSLIISSVDSPTNAWFEWGTTPSLGNRTAEMSVGSLPAVRHAHTLLGLTPGRIYYFRAVAENSYWRNYGSVLSFVTNEGTVEQNVNTIIIREPVIVEIPAPATAVEENEKKDNSVEDQPETTRTSPIGANVYGAGFLPGSLLGWLLLLILVLMAVMLFKYIWDHSSKSQK</sequence>
<feature type="transmembrane region" description="Helical" evidence="2">
    <location>
        <begin position="12"/>
        <end position="32"/>
    </location>
</feature>
<comment type="caution">
    <text evidence="4">The sequence shown here is derived from an EMBL/GenBank/DDBJ whole genome shotgun (WGS) entry which is preliminary data.</text>
</comment>
<evidence type="ECO:0000313" key="5">
    <source>
        <dbReference type="Proteomes" id="UP000177370"/>
    </source>
</evidence>
<keyword evidence="2" id="KW-0472">Membrane</keyword>
<dbReference type="SMART" id="SM00060">
    <property type="entry name" value="FN3"/>
    <property type="match status" value="2"/>
</dbReference>
<dbReference type="InterPro" id="IPR036116">
    <property type="entry name" value="FN3_sf"/>
</dbReference>
<proteinExistence type="predicted"/>
<feature type="domain" description="Fibronectin type-III" evidence="3">
    <location>
        <begin position="169"/>
        <end position="240"/>
    </location>
</feature>
<keyword evidence="2" id="KW-1133">Transmembrane helix</keyword>
<evidence type="ECO:0000313" key="4">
    <source>
        <dbReference type="EMBL" id="OGI66176.1"/>
    </source>
</evidence>
<evidence type="ECO:0000259" key="3">
    <source>
        <dbReference type="SMART" id="SM00060"/>
    </source>
</evidence>
<keyword evidence="2" id="KW-0812">Transmembrane</keyword>